<dbReference type="Proteomes" id="UP000287872">
    <property type="component" value="Unassembled WGS sequence"/>
</dbReference>
<reference evidence="2 3" key="1">
    <citation type="submission" date="2018-11" db="EMBL/GenBank/DDBJ databases">
        <title>Genome sequencing and assembly of Clostridium tagluense strain A121.</title>
        <authorList>
            <person name="Murakami T."/>
            <person name="Segawa T."/>
            <person name="Shcherbakova V.A."/>
            <person name="Mori H."/>
            <person name="Yoshimura Y."/>
        </authorList>
    </citation>
    <scope>NUCLEOTIDE SEQUENCE [LARGE SCALE GENOMIC DNA]</scope>
    <source>
        <strain evidence="2 3">A121</strain>
    </source>
</reference>
<protein>
    <recommendedName>
        <fullName evidence="1">YopX protein domain-containing protein</fullName>
    </recommendedName>
</protein>
<name>A0A401UN43_9CLOT</name>
<dbReference type="AlphaFoldDB" id="A0A401UN43"/>
<dbReference type="SUPFAM" id="SSF159006">
    <property type="entry name" value="YopX-like"/>
    <property type="match status" value="1"/>
</dbReference>
<gene>
    <name evidence="2" type="ORF">Ctaglu_25610</name>
</gene>
<sequence>MKQLKFKAWDNYRQKMHKLQGMTFDAKSFLPSALKLPGVTWRPVEEYELLQWVYLSDKNGINVYEGDYIKISSTVYNVVWNDTIRNFQLEGMEDSSSRSIIDVSLGDILGNKFENPDLYNK</sequence>
<dbReference type="Gene3D" id="2.30.30.290">
    <property type="entry name" value="YopX-like domains"/>
    <property type="match status" value="1"/>
</dbReference>
<dbReference type="Pfam" id="PF09643">
    <property type="entry name" value="YopX"/>
    <property type="match status" value="1"/>
</dbReference>
<evidence type="ECO:0000259" key="1">
    <source>
        <dbReference type="Pfam" id="PF09643"/>
    </source>
</evidence>
<dbReference type="RefSeq" id="WP_125002292.1">
    <property type="nucleotide sequence ID" value="NZ_BHYK01000013.1"/>
</dbReference>
<dbReference type="InterPro" id="IPR023385">
    <property type="entry name" value="YopX-like_C"/>
</dbReference>
<feature type="domain" description="YopX protein" evidence="1">
    <location>
        <begin position="5"/>
        <end position="118"/>
    </location>
</feature>
<accession>A0A401UN43</accession>
<organism evidence="2 3">
    <name type="scientific">Clostridium tagluense</name>
    <dbReference type="NCBI Taxonomy" id="360422"/>
    <lineage>
        <taxon>Bacteria</taxon>
        <taxon>Bacillati</taxon>
        <taxon>Bacillota</taxon>
        <taxon>Clostridia</taxon>
        <taxon>Eubacteriales</taxon>
        <taxon>Clostridiaceae</taxon>
        <taxon>Clostridium</taxon>
    </lineage>
</organism>
<evidence type="ECO:0000313" key="3">
    <source>
        <dbReference type="Proteomes" id="UP000287872"/>
    </source>
</evidence>
<comment type="caution">
    <text evidence="2">The sequence shown here is derived from an EMBL/GenBank/DDBJ whole genome shotgun (WGS) entry which is preliminary data.</text>
</comment>
<dbReference type="InterPro" id="IPR019096">
    <property type="entry name" value="YopX_protein"/>
</dbReference>
<keyword evidence="3" id="KW-1185">Reference proteome</keyword>
<dbReference type="OrthoDB" id="1809393at2"/>
<proteinExistence type="predicted"/>
<dbReference type="EMBL" id="BHYK01000013">
    <property type="protein sequence ID" value="GCD10938.1"/>
    <property type="molecule type" value="Genomic_DNA"/>
</dbReference>
<evidence type="ECO:0000313" key="2">
    <source>
        <dbReference type="EMBL" id="GCD10938.1"/>
    </source>
</evidence>